<dbReference type="GO" id="GO:0000287">
    <property type="term" value="F:magnesium ion binding"/>
    <property type="evidence" value="ECO:0007669"/>
    <property type="project" value="TreeGrafter"/>
</dbReference>
<dbReference type="EMBL" id="CP036298">
    <property type="protein sequence ID" value="QDV24515.1"/>
    <property type="molecule type" value="Genomic_DNA"/>
</dbReference>
<dbReference type="GO" id="GO:0015095">
    <property type="term" value="F:magnesium ion transmembrane transporter activity"/>
    <property type="evidence" value="ECO:0007669"/>
    <property type="project" value="UniProtKB-UniRule"/>
</dbReference>
<comment type="function">
    <text evidence="8">Mediates influx of magnesium ions.</text>
</comment>
<dbReference type="SUPFAM" id="SSF144083">
    <property type="entry name" value="Magnesium transport protein CorA, transmembrane region"/>
    <property type="match status" value="1"/>
</dbReference>
<feature type="region of interest" description="Disordered" evidence="9">
    <location>
        <begin position="1"/>
        <end position="24"/>
    </location>
</feature>
<keyword evidence="11" id="KW-1185">Reference proteome</keyword>
<dbReference type="SUPFAM" id="SSF143865">
    <property type="entry name" value="CorA soluble domain-like"/>
    <property type="match status" value="1"/>
</dbReference>
<evidence type="ECO:0000313" key="10">
    <source>
        <dbReference type="EMBL" id="QDV24515.1"/>
    </source>
</evidence>
<reference evidence="10 11" key="1">
    <citation type="submission" date="2019-02" db="EMBL/GenBank/DDBJ databases">
        <title>Deep-cultivation of Planctomycetes and their phenomic and genomic characterization uncovers novel biology.</title>
        <authorList>
            <person name="Wiegand S."/>
            <person name="Jogler M."/>
            <person name="Boedeker C."/>
            <person name="Pinto D."/>
            <person name="Vollmers J."/>
            <person name="Rivas-Marin E."/>
            <person name="Kohn T."/>
            <person name="Peeters S.H."/>
            <person name="Heuer A."/>
            <person name="Rast P."/>
            <person name="Oberbeckmann S."/>
            <person name="Bunk B."/>
            <person name="Jeske O."/>
            <person name="Meyerdierks A."/>
            <person name="Storesund J.E."/>
            <person name="Kallscheuer N."/>
            <person name="Luecker S."/>
            <person name="Lage O.M."/>
            <person name="Pohl T."/>
            <person name="Merkel B.J."/>
            <person name="Hornburger P."/>
            <person name="Mueller R.-W."/>
            <person name="Bruemmer F."/>
            <person name="Labrenz M."/>
            <person name="Spormann A.M."/>
            <person name="Op den Camp H."/>
            <person name="Overmann J."/>
            <person name="Amann R."/>
            <person name="Jetten M.S.M."/>
            <person name="Mascher T."/>
            <person name="Medema M.H."/>
            <person name="Devos D.P."/>
            <person name="Kaster A.-K."/>
            <person name="Ovreas L."/>
            <person name="Rohde M."/>
            <person name="Galperin M.Y."/>
            <person name="Jogler C."/>
        </authorList>
    </citation>
    <scope>NUCLEOTIDE SEQUENCE [LARGE SCALE GENOMIC DNA]</scope>
    <source>
        <strain evidence="10 11">Q31a</strain>
    </source>
</reference>
<name>A0A518G7F4_9BACT</name>
<dbReference type="PANTHER" id="PTHR46494">
    <property type="entry name" value="CORA FAMILY METAL ION TRANSPORTER (EUROFUNG)"/>
    <property type="match status" value="1"/>
</dbReference>
<evidence type="ECO:0000256" key="4">
    <source>
        <dbReference type="ARBA" id="ARBA00022475"/>
    </source>
</evidence>
<protein>
    <recommendedName>
        <fullName evidence="8">Magnesium transport protein CorA</fullName>
    </recommendedName>
</protein>
<keyword evidence="3 8" id="KW-0813">Transport</keyword>
<evidence type="ECO:0000313" key="11">
    <source>
        <dbReference type="Proteomes" id="UP000318017"/>
    </source>
</evidence>
<dbReference type="Pfam" id="PF01544">
    <property type="entry name" value="CorA"/>
    <property type="match status" value="1"/>
</dbReference>
<dbReference type="Proteomes" id="UP000318017">
    <property type="component" value="Chromosome"/>
</dbReference>
<dbReference type="Gene3D" id="1.20.58.340">
    <property type="entry name" value="Magnesium transport protein CorA, transmembrane region"/>
    <property type="match status" value="2"/>
</dbReference>
<feature type="transmembrane region" description="Helical" evidence="8">
    <location>
        <begin position="361"/>
        <end position="379"/>
    </location>
</feature>
<dbReference type="FunFam" id="1.20.58.340:FF:000012">
    <property type="entry name" value="Magnesium transport protein CorA"/>
    <property type="match status" value="1"/>
</dbReference>
<organism evidence="10 11">
    <name type="scientific">Aureliella helgolandensis</name>
    <dbReference type="NCBI Taxonomy" id="2527968"/>
    <lineage>
        <taxon>Bacteria</taxon>
        <taxon>Pseudomonadati</taxon>
        <taxon>Planctomycetota</taxon>
        <taxon>Planctomycetia</taxon>
        <taxon>Pirellulales</taxon>
        <taxon>Pirellulaceae</taxon>
        <taxon>Aureliella</taxon>
    </lineage>
</organism>
<dbReference type="InterPro" id="IPR002523">
    <property type="entry name" value="MgTranspt_CorA/ZnTranspt_ZntB"/>
</dbReference>
<keyword evidence="7 8" id="KW-0472">Membrane</keyword>
<keyword evidence="8" id="KW-0460">Magnesium</keyword>
<evidence type="ECO:0000256" key="3">
    <source>
        <dbReference type="ARBA" id="ARBA00022448"/>
    </source>
</evidence>
<keyword evidence="8" id="KW-0406">Ion transport</keyword>
<keyword evidence="6 8" id="KW-1133">Transmembrane helix</keyword>
<keyword evidence="4 8" id="KW-1003">Cell membrane</keyword>
<accession>A0A518G7F4</accession>
<dbReference type="PANTHER" id="PTHR46494:SF1">
    <property type="entry name" value="CORA FAMILY METAL ION TRANSPORTER (EUROFUNG)"/>
    <property type="match status" value="1"/>
</dbReference>
<comment type="subcellular location">
    <subcellularLocation>
        <location evidence="1">Cell membrane</location>
        <topology evidence="1">Multi-pass membrane protein</topology>
    </subcellularLocation>
    <subcellularLocation>
        <location evidence="8">Membrane</location>
        <topology evidence="8">Multi-pass membrane protein</topology>
    </subcellularLocation>
</comment>
<dbReference type="CDD" id="cd12828">
    <property type="entry name" value="TmCorA-like_1"/>
    <property type="match status" value="1"/>
</dbReference>
<dbReference type="AlphaFoldDB" id="A0A518G7F4"/>
<evidence type="ECO:0000256" key="8">
    <source>
        <dbReference type="RuleBase" id="RU362010"/>
    </source>
</evidence>
<evidence type="ECO:0000256" key="5">
    <source>
        <dbReference type="ARBA" id="ARBA00022692"/>
    </source>
</evidence>
<dbReference type="GO" id="GO:0015087">
    <property type="term" value="F:cobalt ion transmembrane transporter activity"/>
    <property type="evidence" value="ECO:0007669"/>
    <property type="project" value="UniProtKB-UniRule"/>
</dbReference>
<dbReference type="KEGG" id="ahel:Q31a_28330"/>
<dbReference type="InterPro" id="IPR004488">
    <property type="entry name" value="Mg/Co-transport_prot_CorA"/>
</dbReference>
<comment type="similarity">
    <text evidence="2 8">Belongs to the CorA metal ion transporter (MIT) (TC 1.A.35) family.</text>
</comment>
<evidence type="ECO:0000256" key="6">
    <source>
        <dbReference type="ARBA" id="ARBA00022989"/>
    </source>
</evidence>
<dbReference type="NCBIfam" id="TIGR00383">
    <property type="entry name" value="corA"/>
    <property type="match status" value="1"/>
</dbReference>
<evidence type="ECO:0000256" key="1">
    <source>
        <dbReference type="ARBA" id="ARBA00004651"/>
    </source>
</evidence>
<keyword evidence="5 8" id="KW-0812">Transmembrane</keyword>
<feature type="transmembrane region" description="Helical" evidence="8">
    <location>
        <begin position="399"/>
        <end position="419"/>
    </location>
</feature>
<dbReference type="GO" id="GO:0005886">
    <property type="term" value="C:plasma membrane"/>
    <property type="evidence" value="ECO:0007669"/>
    <property type="project" value="UniProtKB-SubCell"/>
</dbReference>
<evidence type="ECO:0000256" key="2">
    <source>
        <dbReference type="ARBA" id="ARBA00009765"/>
    </source>
</evidence>
<dbReference type="Gene3D" id="3.30.460.20">
    <property type="entry name" value="CorA soluble domain-like"/>
    <property type="match status" value="1"/>
</dbReference>
<evidence type="ECO:0000256" key="9">
    <source>
        <dbReference type="SAM" id="MobiDB-lite"/>
    </source>
</evidence>
<proteinExistence type="inferred from homology"/>
<dbReference type="InterPro" id="IPR045861">
    <property type="entry name" value="CorA_cytoplasmic_dom"/>
</dbReference>
<dbReference type="GO" id="GO:0050897">
    <property type="term" value="F:cobalt ion binding"/>
    <property type="evidence" value="ECO:0007669"/>
    <property type="project" value="TreeGrafter"/>
</dbReference>
<dbReference type="InterPro" id="IPR045863">
    <property type="entry name" value="CorA_TM1_TM2"/>
</dbReference>
<sequence length="427" mass="49018">MGNVPLRGKNRGYEDAHPRNGRLASAFPHHQANSLSKRHSHGLKLSHRRRRRFHRPAGTAQLPGTIQPQAYSAKPKIRLMQYGSVPRAVDDRAEQPREQLRDIEVPEIGDLVHQIAKSPVTWLDIDGLGDADVIEQVGKIFKLHPLALEDVVNVHQRPKVEMYGDYLFVIARSHSEVDGRTEADSDVDALDMRQVAMFLGRNFVITFRERGVECFDEVHRRIRTNRGRIRESGADYLLYTLLDAVIDEFFPALEKHGESLDSLDDLISASCEQDLIHRIHNVRSELRMIRRAIWPLRDAINTLIRDSGDLISDETDLYLRDCYDHTVQIIDVIETDRELCADLRDYYLTVVSNRMNQIMKFLTIIATLFIPLTFVAGLYGMNFNTNVSTLNMPELNWTYGYPFALAVMTATTLAMVWYFQRKGWLSS</sequence>
<evidence type="ECO:0000256" key="7">
    <source>
        <dbReference type="ARBA" id="ARBA00023136"/>
    </source>
</evidence>
<gene>
    <name evidence="10" type="primary">corA_2</name>
    <name evidence="8" type="synonym">corA</name>
    <name evidence="10" type="ORF">Q31a_28330</name>
</gene>